<name>A0A368GZU6_ANCCA</name>
<protein>
    <submittedName>
        <fullName evidence="1">Uncharacterized protein</fullName>
    </submittedName>
</protein>
<dbReference type="AlphaFoldDB" id="A0A368GZU6"/>
<keyword evidence="2" id="KW-1185">Reference proteome</keyword>
<evidence type="ECO:0000313" key="1">
    <source>
        <dbReference type="EMBL" id="RCN49891.1"/>
    </source>
</evidence>
<sequence length="81" mass="9199">MPQHSKARIGLNKIGIVDFDFSKLAKLSAYTFWDDVNSLVFPSPGLWFFLYSISKENVNMYCACAEIILQRYCEIAVGPCL</sequence>
<organism evidence="1 2">
    <name type="scientific">Ancylostoma caninum</name>
    <name type="common">Dog hookworm</name>
    <dbReference type="NCBI Taxonomy" id="29170"/>
    <lineage>
        <taxon>Eukaryota</taxon>
        <taxon>Metazoa</taxon>
        <taxon>Ecdysozoa</taxon>
        <taxon>Nematoda</taxon>
        <taxon>Chromadorea</taxon>
        <taxon>Rhabditida</taxon>
        <taxon>Rhabditina</taxon>
        <taxon>Rhabditomorpha</taxon>
        <taxon>Strongyloidea</taxon>
        <taxon>Ancylostomatidae</taxon>
        <taxon>Ancylostomatinae</taxon>
        <taxon>Ancylostoma</taxon>
    </lineage>
</organism>
<dbReference type="Proteomes" id="UP000252519">
    <property type="component" value="Unassembled WGS sequence"/>
</dbReference>
<dbReference type="EMBL" id="JOJR01000028">
    <property type="protein sequence ID" value="RCN49891.1"/>
    <property type="molecule type" value="Genomic_DNA"/>
</dbReference>
<comment type="caution">
    <text evidence="1">The sequence shown here is derived from an EMBL/GenBank/DDBJ whole genome shotgun (WGS) entry which is preliminary data.</text>
</comment>
<gene>
    <name evidence="1" type="ORF">ANCCAN_03926</name>
</gene>
<reference evidence="1 2" key="1">
    <citation type="submission" date="2014-10" db="EMBL/GenBank/DDBJ databases">
        <title>Draft genome of the hookworm Ancylostoma caninum.</title>
        <authorList>
            <person name="Mitreva M."/>
        </authorList>
    </citation>
    <scope>NUCLEOTIDE SEQUENCE [LARGE SCALE GENOMIC DNA]</scope>
    <source>
        <strain evidence="1 2">Baltimore</strain>
    </source>
</reference>
<evidence type="ECO:0000313" key="2">
    <source>
        <dbReference type="Proteomes" id="UP000252519"/>
    </source>
</evidence>
<accession>A0A368GZU6</accession>
<proteinExistence type="predicted"/>